<name>A0A7S2JIX0_9EUKA</name>
<feature type="transmembrane region" description="Helical" evidence="1">
    <location>
        <begin position="54"/>
        <end position="74"/>
    </location>
</feature>
<feature type="transmembrane region" description="Helical" evidence="1">
    <location>
        <begin position="86"/>
        <end position="107"/>
    </location>
</feature>
<keyword evidence="1" id="KW-1133">Transmembrane helix</keyword>
<sequence length="109" mass="11960">MGVIELAGDAQKWEKPLKYLTVFMSFICLGTPGVLFVVQTGFRWFPVTDTSVKYEIMLSVVFVVQGLCLLKYALTDVSGGKSLIGMSIYATIFHAISMIPMVSVLSARS</sequence>
<dbReference type="EMBL" id="HBGU01081757">
    <property type="protein sequence ID" value="CAD9549081.1"/>
    <property type="molecule type" value="Transcribed_RNA"/>
</dbReference>
<protein>
    <submittedName>
        <fullName evidence="2">Uncharacterized protein</fullName>
    </submittedName>
</protein>
<keyword evidence="1" id="KW-0812">Transmembrane</keyword>
<keyword evidence="1" id="KW-0472">Membrane</keyword>
<evidence type="ECO:0000313" key="2">
    <source>
        <dbReference type="EMBL" id="CAD9549081.1"/>
    </source>
</evidence>
<dbReference type="AlphaFoldDB" id="A0A7S2JIX0"/>
<evidence type="ECO:0000256" key="1">
    <source>
        <dbReference type="SAM" id="Phobius"/>
    </source>
</evidence>
<proteinExistence type="predicted"/>
<reference evidence="2" key="1">
    <citation type="submission" date="2021-01" db="EMBL/GenBank/DDBJ databases">
        <authorList>
            <person name="Corre E."/>
            <person name="Pelletier E."/>
            <person name="Niang G."/>
            <person name="Scheremetjew M."/>
            <person name="Finn R."/>
            <person name="Kale V."/>
            <person name="Holt S."/>
            <person name="Cochrane G."/>
            <person name="Meng A."/>
            <person name="Brown T."/>
            <person name="Cohen L."/>
        </authorList>
    </citation>
    <scope>NUCLEOTIDE SEQUENCE</scope>
    <source>
        <strain evidence="2">UTEX LB 985</strain>
    </source>
</reference>
<organism evidence="2">
    <name type="scientific">Haptolina brevifila</name>
    <dbReference type="NCBI Taxonomy" id="156173"/>
    <lineage>
        <taxon>Eukaryota</taxon>
        <taxon>Haptista</taxon>
        <taxon>Haptophyta</taxon>
        <taxon>Prymnesiophyceae</taxon>
        <taxon>Prymnesiales</taxon>
        <taxon>Prymnesiaceae</taxon>
        <taxon>Haptolina</taxon>
    </lineage>
</organism>
<accession>A0A7S2JIX0</accession>
<gene>
    <name evidence="2" type="ORF">CBRE1094_LOCUS44639</name>
</gene>
<feature type="transmembrane region" description="Helical" evidence="1">
    <location>
        <begin position="20"/>
        <end position="42"/>
    </location>
</feature>